<keyword evidence="6 12" id="KW-0658">Purine biosynthesis</keyword>
<dbReference type="PROSITE" id="PS00163">
    <property type="entry name" value="FUMARATE_LYASES"/>
    <property type="match status" value="1"/>
</dbReference>
<dbReference type="InterPro" id="IPR024083">
    <property type="entry name" value="Fumarase/histidase_N"/>
</dbReference>
<evidence type="ECO:0000256" key="1">
    <source>
        <dbReference type="ARBA" id="ARBA00004706"/>
    </source>
</evidence>
<dbReference type="UniPathway" id="UPA00074">
    <property type="reaction ID" value="UER00132"/>
</dbReference>
<dbReference type="Gene3D" id="1.20.200.10">
    <property type="entry name" value="Fumarase/aspartase (Central domain)"/>
    <property type="match status" value="1"/>
</dbReference>
<dbReference type="GO" id="GO:0044208">
    <property type="term" value="P:'de novo' AMP biosynthetic process"/>
    <property type="evidence" value="ECO:0007669"/>
    <property type="project" value="UniProtKB-UniPathway"/>
</dbReference>
<dbReference type="Pfam" id="PF10397">
    <property type="entry name" value="ADSL_C"/>
    <property type="match status" value="1"/>
</dbReference>
<sequence>MIKRYTRKEMAEIWSDETKFKTYLDVEIAVLEAYSELNLIPDEAVKHIKDNAKINVERIEEIEKITNHDIIAFVEQIGETIGDSSKYFHHGLTSSDIIDTSTNILLIKATHLLIEDLVKLSETLKKKAIEYKDVIQIGRTHGVHAEPITLGFKISGWYCEIKRNIERLKSALSEIGFGKMSGAVGTYSNIPPDVEKIACEKLGLKPEIFSTQIIPRDRYAFYISVLGIIACCLERIALQIRLLQQTEINEVAEPFGKGQKGSSAMPHKRNPVLCERICGLARIIRNNVIAAMENVALWHERDISHSSAERIILPDSTILLDYLINLTNTVVDGMEVFKNRLDENINFTLGLIFSQRVLLALCNKGLPRKDAYEIVQKNAMKSKNEKKHFMELLINCDEVKRYLSEDEIKHCFDIRWYTRNIDAIFQQLK</sequence>
<dbReference type="InterPro" id="IPR019468">
    <property type="entry name" value="AdenyloSucc_lyase_C"/>
</dbReference>
<gene>
    <name evidence="14" type="primary">purB</name>
    <name evidence="14" type="ORF">BWX89_01593</name>
</gene>
<dbReference type="SMART" id="SM00998">
    <property type="entry name" value="ADSL_C"/>
    <property type="match status" value="1"/>
</dbReference>
<dbReference type="UniPathway" id="UPA00075">
    <property type="reaction ID" value="UER00336"/>
</dbReference>
<dbReference type="InterPro" id="IPR004769">
    <property type="entry name" value="Pur_lyase"/>
</dbReference>
<keyword evidence="7 12" id="KW-0456">Lyase</keyword>
<dbReference type="InterPro" id="IPR000362">
    <property type="entry name" value="Fumarate_lyase_fam"/>
</dbReference>
<dbReference type="GO" id="GO:0005829">
    <property type="term" value="C:cytosol"/>
    <property type="evidence" value="ECO:0007669"/>
    <property type="project" value="TreeGrafter"/>
</dbReference>
<evidence type="ECO:0000256" key="9">
    <source>
        <dbReference type="ARBA" id="ARBA00030717"/>
    </source>
</evidence>
<dbReference type="PRINTS" id="PR00149">
    <property type="entry name" value="FUMRATELYASE"/>
</dbReference>
<evidence type="ECO:0000256" key="8">
    <source>
        <dbReference type="ARBA" id="ARBA00024477"/>
    </source>
</evidence>
<evidence type="ECO:0000256" key="11">
    <source>
        <dbReference type="NCBIfam" id="TIGR00928"/>
    </source>
</evidence>
<evidence type="ECO:0000256" key="3">
    <source>
        <dbReference type="ARBA" id="ARBA00008273"/>
    </source>
</evidence>
<dbReference type="FunFam" id="1.20.200.10:FF:000008">
    <property type="entry name" value="Adenylosuccinate lyase"/>
    <property type="match status" value="1"/>
</dbReference>
<dbReference type="Proteomes" id="UP000485562">
    <property type="component" value="Unassembled WGS sequence"/>
</dbReference>
<evidence type="ECO:0000256" key="6">
    <source>
        <dbReference type="ARBA" id="ARBA00022755"/>
    </source>
</evidence>
<evidence type="ECO:0000256" key="7">
    <source>
        <dbReference type="ARBA" id="ARBA00023239"/>
    </source>
</evidence>
<dbReference type="NCBIfam" id="TIGR00928">
    <property type="entry name" value="purB"/>
    <property type="match status" value="1"/>
</dbReference>
<evidence type="ECO:0000256" key="5">
    <source>
        <dbReference type="ARBA" id="ARBA00017058"/>
    </source>
</evidence>
<evidence type="ECO:0000256" key="4">
    <source>
        <dbReference type="ARBA" id="ARBA00012339"/>
    </source>
</evidence>
<comment type="catalytic activity">
    <reaction evidence="10">
        <text>N(6)-(1,2-dicarboxyethyl)-AMP = fumarate + AMP</text>
        <dbReference type="Rhea" id="RHEA:16853"/>
        <dbReference type="ChEBI" id="CHEBI:29806"/>
        <dbReference type="ChEBI" id="CHEBI:57567"/>
        <dbReference type="ChEBI" id="CHEBI:456215"/>
        <dbReference type="EC" id="4.3.2.2"/>
    </reaction>
    <physiologicalReaction direction="left-to-right" evidence="10">
        <dbReference type="Rhea" id="RHEA:16854"/>
    </physiologicalReaction>
</comment>
<comment type="pathway">
    <text evidence="1 12">Purine metabolism; IMP biosynthesis via de novo pathway; 5-amino-1-(5-phospho-D-ribosyl)imidazole-4-carboxamide from 5-amino-1-(5-phospho-D-ribosyl)imidazole-4-carboxylate: step 2/2.</text>
</comment>
<dbReference type="Gene3D" id="1.10.275.10">
    <property type="entry name" value="Fumarase/aspartase (N-terminal domain)"/>
    <property type="match status" value="1"/>
</dbReference>
<dbReference type="CDD" id="cd01360">
    <property type="entry name" value="Adenylsuccinate_lyase_1"/>
    <property type="match status" value="1"/>
</dbReference>
<evidence type="ECO:0000256" key="2">
    <source>
        <dbReference type="ARBA" id="ARBA00004734"/>
    </source>
</evidence>
<name>A0A1V6C4W4_UNCT6</name>
<comment type="similarity">
    <text evidence="3 12">Belongs to the lyase 1 family. Adenylosuccinate lyase subfamily.</text>
</comment>
<proteinExistence type="inferred from homology"/>
<dbReference type="FunFam" id="1.10.40.30:FF:000007">
    <property type="entry name" value="Adenylosuccinate lyase"/>
    <property type="match status" value="1"/>
</dbReference>
<protein>
    <recommendedName>
        <fullName evidence="5 11">Adenylosuccinate lyase</fullName>
        <shortName evidence="12">ASL</shortName>
        <ecNumber evidence="4 11">4.3.2.2</ecNumber>
    </recommendedName>
    <alternativeName>
        <fullName evidence="9 12">Adenylosuccinase</fullName>
    </alternativeName>
</protein>
<reference evidence="14" key="1">
    <citation type="submission" date="2017-02" db="EMBL/GenBank/DDBJ databases">
        <title>Delving into the versatile metabolic prowess of the omnipresent phylum Bacteroidetes.</title>
        <authorList>
            <person name="Nobu M.K."/>
            <person name="Mei R."/>
            <person name="Narihiro T."/>
            <person name="Kuroda K."/>
            <person name="Liu W.-T."/>
        </authorList>
    </citation>
    <scope>NUCLEOTIDE SEQUENCE</scope>
    <source>
        <strain evidence="14">ADurb.Bin131</strain>
    </source>
</reference>
<dbReference type="PANTHER" id="PTHR43172">
    <property type="entry name" value="ADENYLOSUCCINATE LYASE"/>
    <property type="match status" value="1"/>
</dbReference>
<evidence type="ECO:0000256" key="10">
    <source>
        <dbReference type="ARBA" id="ARBA00049115"/>
    </source>
</evidence>
<dbReference type="InterPro" id="IPR008948">
    <property type="entry name" value="L-Aspartase-like"/>
</dbReference>
<dbReference type="InterPro" id="IPR022761">
    <property type="entry name" value="Fumarate_lyase_N"/>
</dbReference>
<comment type="catalytic activity">
    <reaction evidence="8">
        <text>(2S)-2-[5-amino-1-(5-phospho-beta-D-ribosyl)imidazole-4-carboxamido]succinate = 5-amino-1-(5-phospho-beta-D-ribosyl)imidazole-4-carboxamide + fumarate</text>
        <dbReference type="Rhea" id="RHEA:23920"/>
        <dbReference type="ChEBI" id="CHEBI:29806"/>
        <dbReference type="ChEBI" id="CHEBI:58443"/>
        <dbReference type="ChEBI" id="CHEBI:58475"/>
        <dbReference type="EC" id="4.3.2.2"/>
    </reaction>
    <physiologicalReaction direction="left-to-right" evidence="8">
        <dbReference type="Rhea" id="RHEA:23921"/>
    </physiologicalReaction>
</comment>
<dbReference type="PANTHER" id="PTHR43172:SF1">
    <property type="entry name" value="ADENYLOSUCCINATE LYASE"/>
    <property type="match status" value="1"/>
</dbReference>
<evidence type="ECO:0000313" key="14">
    <source>
        <dbReference type="EMBL" id="OQB71864.1"/>
    </source>
</evidence>
<evidence type="ECO:0000259" key="13">
    <source>
        <dbReference type="SMART" id="SM00998"/>
    </source>
</evidence>
<organism evidence="14">
    <name type="scientific">candidate division TA06 bacterium ADurb.Bin131</name>
    <dbReference type="NCBI Taxonomy" id="1852827"/>
    <lineage>
        <taxon>Bacteria</taxon>
        <taxon>Bacteria division TA06</taxon>
    </lineage>
</organism>
<comment type="caution">
    <text evidence="14">The sequence shown here is derived from an EMBL/GenBank/DDBJ whole genome shotgun (WGS) entry which is preliminary data.</text>
</comment>
<dbReference type="GO" id="GO:0004018">
    <property type="term" value="F:N6-(1,2-dicarboxyethyl)AMP AMP-lyase (fumarate-forming) activity"/>
    <property type="evidence" value="ECO:0007669"/>
    <property type="project" value="UniProtKB-UniRule"/>
</dbReference>
<dbReference type="AlphaFoldDB" id="A0A1V6C4W4"/>
<dbReference type="Pfam" id="PF00206">
    <property type="entry name" value="Lyase_1"/>
    <property type="match status" value="1"/>
</dbReference>
<dbReference type="InterPro" id="IPR020557">
    <property type="entry name" value="Fumarate_lyase_CS"/>
</dbReference>
<dbReference type="GO" id="GO:0006189">
    <property type="term" value="P:'de novo' IMP biosynthetic process"/>
    <property type="evidence" value="ECO:0007669"/>
    <property type="project" value="UniProtKB-UniPathway"/>
</dbReference>
<dbReference type="PRINTS" id="PR00145">
    <property type="entry name" value="ARGSUCLYASE"/>
</dbReference>
<dbReference type="EMBL" id="MWDQ01000148">
    <property type="protein sequence ID" value="OQB71864.1"/>
    <property type="molecule type" value="Genomic_DNA"/>
</dbReference>
<comment type="pathway">
    <text evidence="2 12">Purine metabolism; AMP biosynthesis via de novo pathway; AMP from IMP: step 2/2.</text>
</comment>
<dbReference type="EC" id="4.3.2.2" evidence="4 11"/>
<accession>A0A1V6C4W4</accession>
<dbReference type="SUPFAM" id="SSF48557">
    <property type="entry name" value="L-aspartase-like"/>
    <property type="match status" value="1"/>
</dbReference>
<dbReference type="Gene3D" id="1.10.40.30">
    <property type="entry name" value="Fumarase/aspartase (C-terminal domain)"/>
    <property type="match status" value="1"/>
</dbReference>
<feature type="domain" description="Adenylosuccinate lyase C-terminal" evidence="13">
    <location>
        <begin position="349"/>
        <end position="429"/>
    </location>
</feature>
<dbReference type="GO" id="GO:0070626">
    <property type="term" value="F:(S)-2-(5-amino-1-(5-phospho-D-ribosyl)imidazole-4-carboxamido) succinate lyase (fumarate-forming) activity"/>
    <property type="evidence" value="ECO:0007669"/>
    <property type="project" value="TreeGrafter"/>
</dbReference>
<evidence type="ECO:0000256" key="12">
    <source>
        <dbReference type="RuleBase" id="RU361172"/>
    </source>
</evidence>